<dbReference type="STRING" id="1120955.SAMN03080610_02562"/>
<dbReference type="Proteomes" id="UP000199347">
    <property type="component" value="Unassembled WGS sequence"/>
</dbReference>
<evidence type="ECO:0000256" key="2">
    <source>
        <dbReference type="ARBA" id="ARBA00022475"/>
    </source>
</evidence>
<feature type="transmembrane region" description="Helical" evidence="6">
    <location>
        <begin position="42"/>
        <end position="70"/>
    </location>
</feature>
<evidence type="ECO:0000313" key="7">
    <source>
        <dbReference type="EMBL" id="SCZ39869.1"/>
    </source>
</evidence>
<evidence type="ECO:0000256" key="3">
    <source>
        <dbReference type="ARBA" id="ARBA00022692"/>
    </source>
</evidence>
<keyword evidence="4 6" id="KW-1133">Transmembrane helix</keyword>
<protein>
    <submittedName>
        <fullName evidence="7">Membrane protein</fullName>
    </submittedName>
</protein>
<accession>A0A1G5NSR9</accession>
<dbReference type="AlphaFoldDB" id="A0A1G5NSR9"/>
<dbReference type="RefSeq" id="WP_092813632.1">
    <property type="nucleotide sequence ID" value="NZ_FMVW01000005.1"/>
</dbReference>
<feature type="transmembrane region" description="Helical" evidence="6">
    <location>
        <begin position="109"/>
        <end position="129"/>
    </location>
</feature>
<evidence type="ECO:0000313" key="8">
    <source>
        <dbReference type="Proteomes" id="UP000199347"/>
    </source>
</evidence>
<name>A0A1G5NSR9_AFIMA</name>
<dbReference type="NCBIfam" id="TIGR00765">
    <property type="entry name" value="yihY_not_rbn"/>
    <property type="match status" value="1"/>
</dbReference>
<keyword evidence="2" id="KW-1003">Cell membrane</keyword>
<feature type="transmembrane region" description="Helical" evidence="6">
    <location>
        <begin position="224"/>
        <end position="245"/>
    </location>
</feature>
<keyword evidence="5 6" id="KW-0472">Membrane</keyword>
<dbReference type="Pfam" id="PF03631">
    <property type="entry name" value="Virul_fac_BrkB"/>
    <property type="match status" value="1"/>
</dbReference>
<dbReference type="GO" id="GO:0005886">
    <property type="term" value="C:plasma membrane"/>
    <property type="evidence" value="ECO:0007669"/>
    <property type="project" value="UniProtKB-SubCell"/>
</dbReference>
<evidence type="ECO:0000256" key="4">
    <source>
        <dbReference type="ARBA" id="ARBA00022989"/>
    </source>
</evidence>
<evidence type="ECO:0000256" key="5">
    <source>
        <dbReference type="ARBA" id="ARBA00023136"/>
    </source>
</evidence>
<comment type="subcellular location">
    <subcellularLocation>
        <location evidence="1">Cell membrane</location>
        <topology evidence="1">Multi-pass membrane protein</topology>
    </subcellularLocation>
</comment>
<organism evidence="7 8">
    <name type="scientific">Afifella marina DSM 2698</name>
    <dbReference type="NCBI Taxonomy" id="1120955"/>
    <lineage>
        <taxon>Bacteria</taxon>
        <taxon>Pseudomonadati</taxon>
        <taxon>Pseudomonadota</taxon>
        <taxon>Alphaproteobacteria</taxon>
        <taxon>Hyphomicrobiales</taxon>
        <taxon>Afifellaceae</taxon>
        <taxon>Afifella</taxon>
    </lineage>
</organism>
<feature type="transmembrane region" description="Helical" evidence="6">
    <location>
        <begin position="196"/>
        <end position="217"/>
    </location>
</feature>
<proteinExistence type="predicted"/>
<keyword evidence="8" id="KW-1185">Reference proteome</keyword>
<sequence>MAIGDSKEIWPVRLVRLIWRAIRFLWRVNLNAISGLLRHDGIMLASAIAFSLIFALFPFLLFLIALAGVFGGQELADYLTREAFHVMPEHMVRTIEPEVNRVLDSRNGGLITIGLLVTLVSITGAVEAVREALNKAYRCSDRRNFLHRYGGSVIFVFLGMAFLIIVSALGVALPIWLAVVRAYFPDQALYQEMISVGGRVILFLVMVAMLTSVHIFLPANHRRVRVLASGVILTVALWWVAGRIFSFYVSVFANYSATYAGLGGIVALMFFLYIQALIFQYGAELNRAIDDEITNRKETWMMRHQLKLPFGRR</sequence>
<gene>
    <name evidence="7" type="ORF">SAMN03080610_02562</name>
</gene>
<dbReference type="EMBL" id="FMVW01000005">
    <property type="protein sequence ID" value="SCZ39869.1"/>
    <property type="molecule type" value="Genomic_DNA"/>
</dbReference>
<dbReference type="InterPro" id="IPR017039">
    <property type="entry name" value="Virul_fac_BrkB"/>
</dbReference>
<evidence type="ECO:0000256" key="1">
    <source>
        <dbReference type="ARBA" id="ARBA00004651"/>
    </source>
</evidence>
<reference evidence="7 8" key="1">
    <citation type="submission" date="2016-10" db="EMBL/GenBank/DDBJ databases">
        <authorList>
            <person name="de Groot N.N."/>
        </authorList>
    </citation>
    <scope>NUCLEOTIDE SEQUENCE [LARGE SCALE GENOMIC DNA]</scope>
    <source>
        <strain evidence="7 8">DSM 2698</strain>
    </source>
</reference>
<evidence type="ECO:0000256" key="6">
    <source>
        <dbReference type="SAM" id="Phobius"/>
    </source>
</evidence>
<dbReference type="PIRSF" id="PIRSF035875">
    <property type="entry name" value="RNase_BN"/>
    <property type="match status" value="1"/>
</dbReference>
<feature type="transmembrane region" description="Helical" evidence="6">
    <location>
        <begin position="149"/>
        <end position="176"/>
    </location>
</feature>
<feature type="transmembrane region" description="Helical" evidence="6">
    <location>
        <begin position="257"/>
        <end position="279"/>
    </location>
</feature>
<dbReference type="PANTHER" id="PTHR30213">
    <property type="entry name" value="INNER MEMBRANE PROTEIN YHJD"/>
    <property type="match status" value="1"/>
</dbReference>
<dbReference type="OrthoDB" id="7163777at2"/>
<dbReference type="PANTHER" id="PTHR30213:SF0">
    <property type="entry name" value="UPF0761 MEMBRANE PROTEIN YIHY"/>
    <property type="match status" value="1"/>
</dbReference>
<keyword evidence="3 6" id="KW-0812">Transmembrane</keyword>